<dbReference type="Pfam" id="PF01042">
    <property type="entry name" value="Ribonuc_L-PSP"/>
    <property type="match status" value="1"/>
</dbReference>
<reference evidence="2" key="1">
    <citation type="journal article" date="2014" name="Genome Announc.">
        <title>Complete Genome Sequence of the Highly Transformable Pseudomonas stutzeri Strain 28a24.</title>
        <authorList>
            <person name="Smith B.A."/>
            <person name="Dougherty K.M."/>
            <person name="Baltrus D.A."/>
        </authorList>
    </citation>
    <scope>NUCLEOTIDE SEQUENCE [LARGE SCALE GENOMIC DNA]</scope>
    <source>
        <strain evidence="2">28a24</strain>
    </source>
</reference>
<organism evidence="1 2">
    <name type="scientific">Stutzerimonas stutzeri</name>
    <name type="common">Pseudomonas stutzeri</name>
    <dbReference type="NCBI Taxonomy" id="316"/>
    <lineage>
        <taxon>Bacteria</taxon>
        <taxon>Pseudomonadati</taxon>
        <taxon>Pseudomonadota</taxon>
        <taxon>Gammaproteobacteria</taxon>
        <taxon>Pseudomonadales</taxon>
        <taxon>Pseudomonadaceae</taxon>
        <taxon>Stutzerimonas</taxon>
    </lineage>
</organism>
<dbReference type="EMBL" id="CP007441">
    <property type="protein sequence ID" value="AHL74376.1"/>
    <property type="molecule type" value="Genomic_DNA"/>
</dbReference>
<dbReference type="Proteomes" id="UP000019522">
    <property type="component" value="Chromosome"/>
</dbReference>
<dbReference type="RefSeq" id="WP_025240554.1">
    <property type="nucleotide sequence ID" value="NZ_CP007441.1"/>
</dbReference>
<sequence length="117" mass="12716">MIERIDASPRASKLIIVGDRVETSGLVAEDCSAPISGQTADVLAQLDGLLKRAGVGREGLIRVQIWLADMKDFEAMNQVYDAWVGGENQPARACVGAQLASPDYLIEIQGWAHRPQR</sequence>
<dbReference type="SUPFAM" id="SSF55298">
    <property type="entry name" value="YjgF-like"/>
    <property type="match status" value="1"/>
</dbReference>
<proteinExistence type="predicted"/>
<dbReference type="Gene3D" id="3.30.1330.40">
    <property type="entry name" value="RutC-like"/>
    <property type="match status" value="1"/>
</dbReference>
<dbReference type="KEGG" id="pstt:CH92_04450"/>
<gene>
    <name evidence="1" type="ORF">CH92_04450</name>
</gene>
<evidence type="ECO:0000313" key="2">
    <source>
        <dbReference type="Proteomes" id="UP000019522"/>
    </source>
</evidence>
<dbReference type="InterPro" id="IPR035709">
    <property type="entry name" value="YoaB-like"/>
</dbReference>
<name>W8RQQ3_STUST</name>
<evidence type="ECO:0000313" key="1">
    <source>
        <dbReference type="EMBL" id="AHL74376.1"/>
    </source>
</evidence>
<dbReference type="AlphaFoldDB" id="W8RQQ3"/>
<protein>
    <submittedName>
        <fullName evidence="1">Endoribonuclease L-PSP</fullName>
    </submittedName>
</protein>
<dbReference type="PATRIC" id="fig|316.77.peg.881"/>
<dbReference type="PANTHER" id="PTHR47328">
    <property type="match status" value="1"/>
</dbReference>
<dbReference type="InterPro" id="IPR006175">
    <property type="entry name" value="YjgF/YER057c/UK114"/>
</dbReference>
<dbReference type="CDD" id="cd06150">
    <property type="entry name" value="YjgF_YER057c_UK114_like_2"/>
    <property type="match status" value="1"/>
</dbReference>
<accession>W8RQQ3</accession>
<dbReference type="PANTHER" id="PTHR47328:SF1">
    <property type="entry name" value="RUTC FAMILY PROTEIN YOAB"/>
    <property type="match status" value="1"/>
</dbReference>
<dbReference type="OrthoDB" id="6899345at2"/>
<dbReference type="InterPro" id="IPR035959">
    <property type="entry name" value="RutC-like_sf"/>
</dbReference>
<reference evidence="1 2" key="2">
    <citation type="submission" date="2014-03" db="EMBL/GenBank/DDBJ databases">
        <authorList>
            <person name="Baltrus D."/>
            <person name="Dougherty K."/>
        </authorList>
    </citation>
    <scope>NUCLEOTIDE SEQUENCE</scope>
    <source>
        <strain evidence="1 2">28a24</strain>
    </source>
</reference>